<dbReference type="InterPro" id="IPR013078">
    <property type="entry name" value="His_Pase_superF_clade-1"/>
</dbReference>
<gene>
    <name evidence="5" type="primary">LOC100381976</name>
</gene>
<dbReference type="InterPro" id="IPR001345">
    <property type="entry name" value="PG/BPGM_mutase_AS"/>
</dbReference>
<reference evidence="5" key="2">
    <citation type="submission" date="2019-07" db="EMBL/GenBank/DDBJ databases">
        <authorList>
            <person name="Seetharam A."/>
            <person name="Woodhouse M."/>
            <person name="Cannon E."/>
        </authorList>
    </citation>
    <scope>NUCLEOTIDE SEQUENCE [LARGE SCALE GENOMIC DNA]</scope>
    <source>
        <strain evidence="5">cv. B73</strain>
    </source>
</reference>
<evidence type="ECO:0000313" key="6">
    <source>
        <dbReference type="Proteomes" id="UP000007305"/>
    </source>
</evidence>
<dbReference type="CDD" id="cd07067">
    <property type="entry name" value="HP_PGM_like"/>
    <property type="match status" value="1"/>
</dbReference>
<dbReference type="PANTHER" id="PTHR48100:SF28">
    <property type="entry name" value="OS10G0344800 PROTEIN"/>
    <property type="match status" value="1"/>
</dbReference>
<reference evidence="6" key="1">
    <citation type="journal article" date="2009" name="Science">
        <title>The B73 maize genome: complexity, diversity, and dynamics.</title>
        <authorList>
            <person name="Schnable P.S."/>
            <person name="Ware D."/>
            <person name="Fulton R.S."/>
            <person name="Stein J.C."/>
            <person name="Wei F."/>
            <person name="Pasternak S."/>
            <person name="Liang C."/>
            <person name="Zhang J."/>
            <person name="Fulton L."/>
            <person name="Graves T.A."/>
            <person name="Minx P."/>
            <person name="Reily A.D."/>
            <person name="Courtney L."/>
            <person name="Kruchowski S.S."/>
            <person name="Tomlinson C."/>
            <person name="Strong C."/>
            <person name="Delehaunty K."/>
            <person name="Fronick C."/>
            <person name="Courtney B."/>
            <person name="Rock S.M."/>
            <person name="Belter E."/>
            <person name="Du F."/>
            <person name="Kim K."/>
            <person name="Abbott R.M."/>
            <person name="Cotton M."/>
            <person name="Levy A."/>
            <person name="Marchetto P."/>
            <person name="Ochoa K."/>
            <person name="Jackson S.M."/>
            <person name="Gillam B."/>
            <person name="Chen W."/>
            <person name="Yan L."/>
            <person name="Higginbotham J."/>
            <person name="Cardenas M."/>
            <person name="Waligorski J."/>
            <person name="Applebaum E."/>
            <person name="Phelps L."/>
            <person name="Falcone J."/>
            <person name="Kanchi K."/>
            <person name="Thane T."/>
            <person name="Scimone A."/>
            <person name="Thane N."/>
            <person name="Henke J."/>
            <person name="Wang T."/>
            <person name="Ruppert J."/>
            <person name="Shah N."/>
            <person name="Rotter K."/>
            <person name="Hodges J."/>
            <person name="Ingenthron E."/>
            <person name="Cordes M."/>
            <person name="Kohlberg S."/>
            <person name="Sgro J."/>
            <person name="Delgado B."/>
            <person name="Mead K."/>
            <person name="Chinwalla A."/>
            <person name="Leonard S."/>
            <person name="Crouse K."/>
            <person name="Collura K."/>
            <person name="Kudrna D."/>
            <person name="Currie J."/>
            <person name="He R."/>
            <person name="Angelova A."/>
            <person name="Rajasekar S."/>
            <person name="Mueller T."/>
            <person name="Lomeli R."/>
            <person name="Scara G."/>
            <person name="Ko A."/>
            <person name="Delaney K."/>
            <person name="Wissotski M."/>
            <person name="Lopez G."/>
            <person name="Campos D."/>
            <person name="Braidotti M."/>
            <person name="Ashley E."/>
            <person name="Golser W."/>
            <person name="Kim H."/>
            <person name="Lee S."/>
            <person name="Lin J."/>
            <person name="Dujmic Z."/>
            <person name="Kim W."/>
            <person name="Talag J."/>
            <person name="Zuccolo A."/>
            <person name="Fan C."/>
            <person name="Sebastian A."/>
            <person name="Kramer M."/>
            <person name="Spiegel L."/>
            <person name="Nascimento L."/>
            <person name="Zutavern T."/>
            <person name="Miller B."/>
            <person name="Ambroise C."/>
            <person name="Muller S."/>
            <person name="Spooner W."/>
            <person name="Narechania A."/>
            <person name="Ren L."/>
            <person name="Wei S."/>
            <person name="Kumari S."/>
            <person name="Faga B."/>
            <person name="Levy M.J."/>
            <person name="McMahan L."/>
            <person name="Van Buren P."/>
            <person name="Vaughn M.W."/>
            <person name="Ying K."/>
            <person name="Yeh C.-T."/>
            <person name="Emrich S.J."/>
            <person name="Jia Y."/>
            <person name="Kalyanaraman A."/>
            <person name="Hsia A.-P."/>
            <person name="Barbazuk W.B."/>
            <person name="Baucom R.S."/>
            <person name="Brutnell T.P."/>
            <person name="Carpita N.C."/>
            <person name="Chaparro C."/>
            <person name="Chia J.-M."/>
            <person name="Deragon J.-M."/>
            <person name="Estill J.C."/>
            <person name="Fu Y."/>
            <person name="Jeddeloh J.A."/>
            <person name="Han Y."/>
            <person name="Lee H."/>
            <person name="Li P."/>
            <person name="Lisch D.R."/>
            <person name="Liu S."/>
            <person name="Liu Z."/>
            <person name="Nagel D.H."/>
            <person name="McCann M.C."/>
            <person name="SanMiguel P."/>
            <person name="Myers A.M."/>
            <person name="Nettleton D."/>
            <person name="Nguyen J."/>
            <person name="Penning B.W."/>
            <person name="Ponnala L."/>
            <person name="Schneider K.L."/>
            <person name="Schwartz D.C."/>
            <person name="Sharma A."/>
            <person name="Soderlund C."/>
            <person name="Springer N.M."/>
            <person name="Sun Q."/>
            <person name="Wang H."/>
            <person name="Waterman M."/>
            <person name="Westerman R."/>
            <person name="Wolfgruber T.K."/>
            <person name="Yang L."/>
            <person name="Yu Y."/>
            <person name="Zhang L."/>
            <person name="Zhou S."/>
            <person name="Zhu Q."/>
            <person name="Bennetzen J.L."/>
            <person name="Dawe R.K."/>
            <person name="Jiang J."/>
            <person name="Jiang N."/>
            <person name="Presting G.G."/>
            <person name="Wessler S.R."/>
            <person name="Aluru S."/>
            <person name="Martienssen R.A."/>
            <person name="Clifton S.W."/>
            <person name="McCombie W.R."/>
            <person name="Wing R.A."/>
            <person name="Wilson R.K."/>
        </authorList>
    </citation>
    <scope>NUCLEOTIDE SEQUENCE [LARGE SCALE GENOMIC DNA]</scope>
    <source>
        <strain evidence="6">cv. B73</strain>
    </source>
</reference>
<dbReference type="SUPFAM" id="SSF53254">
    <property type="entry name" value="Phosphoglycerate mutase-like"/>
    <property type="match status" value="1"/>
</dbReference>
<feature type="binding site" evidence="3">
    <location>
        <begin position="24"/>
        <end position="31"/>
    </location>
    <ligand>
        <name>substrate</name>
    </ligand>
</feature>
<organism evidence="5 6">
    <name type="scientific">Zea mays</name>
    <name type="common">Maize</name>
    <dbReference type="NCBI Taxonomy" id="4577"/>
    <lineage>
        <taxon>Eukaryota</taxon>
        <taxon>Viridiplantae</taxon>
        <taxon>Streptophyta</taxon>
        <taxon>Embryophyta</taxon>
        <taxon>Tracheophyta</taxon>
        <taxon>Spermatophyta</taxon>
        <taxon>Magnoliopsida</taxon>
        <taxon>Liliopsida</taxon>
        <taxon>Poales</taxon>
        <taxon>Poaceae</taxon>
        <taxon>PACMAD clade</taxon>
        <taxon>Panicoideae</taxon>
        <taxon>Andropogonodae</taxon>
        <taxon>Andropogoneae</taxon>
        <taxon>Tripsacinae</taxon>
        <taxon>Zea</taxon>
    </lineage>
</organism>
<feature type="active site" description="Proton donor/acceptor" evidence="2">
    <location>
        <position position="100"/>
    </location>
</feature>
<feature type="active site" description="Tele-phosphohistidine intermediate" evidence="2">
    <location>
        <position position="25"/>
    </location>
</feature>
<keyword evidence="7" id="KW-1267">Proteomics identification</keyword>
<evidence type="ECO:0008006" key="8">
    <source>
        <dbReference type="Google" id="ProtNLM"/>
    </source>
</evidence>
<comment type="similarity">
    <text evidence="1">Belongs to the phosphoglycerate mutase family.</text>
</comment>
<dbReference type="InterPro" id="IPR029033">
    <property type="entry name" value="His_PPase_superfam"/>
</dbReference>
<dbReference type="PROSITE" id="PS00175">
    <property type="entry name" value="PG_MUTASE"/>
    <property type="match status" value="1"/>
</dbReference>
<evidence type="ECO:0007829" key="7">
    <source>
        <dbReference type="PeptideAtlas" id="A0A804NYT1"/>
    </source>
</evidence>
<dbReference type="PANTHER" id="PTHR48100">
    <property type="entry name" value="BROAD-SPECIFICITY PHOSPHATASE YOR283W-RELATED"/>
    <property type="match status" value="1"/>
</dbReference>
<feature type="region of interest" description="Disordered" evidence="4">
    <location>
        <begin position="205"/>
        <end position="281"/>
    </location>
</feature>
<accession>A0A804NYT1</accession>
<feature type="compositionally biased region" description="Basic residues" evidence="4">
    <location>
        <begin position="259"/>
        <end position="270"/>
    </location>
</feature>
<dbReference type="EnsemblPlants" id="Zm00001eb196320_T001">
    <property type="protein sequence ID" value="Zm00001eb196320_P001"/>
    <property type="gene ID" value="Zm00001eb196320"/>
</dbReference>
<evidence type="ECO:0000313" key="5">
    <source>
        <dbReference type="EnsemblPlants" id="Zm00001eb196320_P001"/>
    </source>
</evidence>
<dbReference type="Pfam" id="PF00300">
    <property type="entry name" value="His_Phos_1"/>
    <property type="match status" value="1"/>
</dbReference>
<dbReference type="GO" id="GO:0016791">
    <property type="term" value="F:phosphatase activity"/>
    <property type="evidence" value="ECO:0000318"/>
    <property type="project" value="GO_Central"/>
</dbReference>
<evidence type="ECO:0000256" key="3">
    <source>
        <dbReference type="PIRSR" id="PIRSR613078-2"/>
    </source>
</evidence>
<protein>
    <recommendedName>
        <fullName evidence="8">Phosphoglycerate mutase-like protein 4</fullName>
    </recommendedName>
</protein>
<proteinExistence type="evidence at protein level"/>
<dbReference type="Proteomes" id="UP000007305">
    <property type="component" value="Chromosome 4"/>
</dbReference>
<dbReference type="InterPro" id="IPR050275">
    <property type="entry name" value="PGM_Phosphatase"/>
</dbReference>
<dbReference type="Gramene" id="Zm00001eb196320_T001">
    <property type="protein sequence ID" value="Zm00001eb196320_P001"/>
    <property type="gene ID" value="Zm00001eb196320"/>
</dbReference>
<evidence type="ECO:0000256" key="4">
    <source>
        <dbReference type="SAM" id="MobiDB-lite"/>
    </source>
</evidence>
<sequence length="330" mass="36061">MSPTPAPAARAGEELPSTEVVVVRHGETAWNASRVVQGQMDPELNEAGRRQAVVVARRLSREAKPAAVYSSDLRRAAETAETIARACGVSNVVLTEALRERHMGYLQGLRWDAAVDKSPDSLHIVKVIEGSDPDSRNQELPGGGESLNQLNERCVCFLNKIAQEHAGNNQRTLLSHLTAPSLPPSESNTTPVSTEPLHYYAVGRGAGGGGLPRRSDTGALPAHRPAGQLRPQARPQHLAQRLPRLRRHRAVGAREVRGRRPSQGRRRRRQLPGGLVRGRRGLGVNVRTGRSAESSHQSSFGSNHSLVPMLFGACIPLFFKKRTNHWSLKR</sequence>
<feature type="binding site" evidence="3">
    <location>
        <position position="75"/>
    </location>
    <ligand>
        <name>substrate</name>
    </ligand>
</feature>
<dbReference type="Gene3D" id="3.40.50.1240">
    <property type="entry name" value="Phosphoglycerate mutase-like"/>
    <property type="match status" value="1"/>
</dbReference>
<evidence type="ECO:0000256" key="1">
    <source>
        <dbReference type="ARBA" id="ARBA00038362"/>
    </source>
</evidence>
<dbReference type="AlphaFoldDB" id="A0A804NYT1"/>
<dbReference type="GO" id="GO:0005737">
    <property type="term" value="C:cytoplasm"/>
    <property type="evidence" value="ECO:0000318"/>
    <property type="project" value="GO_Central"/>
</dbReference>
<name>A0A804NYT1_MAIZE</name>
<dbReference type="FunFam" id="3.40.50.1240:FF:000137">
    <property type="match status" value="1"/>
</dbReference>
<keyword evidence="6" id="KW-1185">Reference proteome</keyword>
<dbReference type="OrthoDB" id="667448at2759"/>
<dbReference type="SMART" id="SM00855">
    <property type="entry name" value="PGAM"/>
    <property type="match status" value="1"/>
</dbReference>
<evidence type="ECO:0000256" key="2">
    <source>
        <dbReference type="PIRSR" id="PIRSR613078-1"/>
    </source>
</evidence>
<reference evidence="5" key="3">
    <citation type="submission" date="2021-05" db="UniProtKB">
        <authorList>
            <consortium name="EnsemblPlants"/>
        </authorList>
    </citation>
    <scope>IDENTIFICATION</scope>
    <source>
        <strain evidence="5">cv. B73</strain>
    </source>
</reference>